<dbReference type="Proteomes" id="UP000813462">
    <property type="component" value="Unassembled WGS sequence"/>
</dbReference>
<dbReference type="AlphaFoldDB" id="A0A978VQB0"/>
<dbReference type="PANTHER" id="PTHR31917:SF151">
    <property type="entry name" value="AGENET DOMAIN-CONTAINING PROTEIN"/>
    <property type="match status" value="1"/>
</dbReference>
<keyword evidence="2" id="KW-0341">Growth regulation</keyword>
<dbReference type="Pfam" id="PF05641">
    <property type="entry name" value="Agenet"/>
    <property type="match status" value="2"/>
</dbReference>
<organism evidence="6 7">
    <name type="scientific">Ziziphus jujuba var. spinosa</name>
    <dbReference type="NCBI Taxonomy" id="714518"/>
    <lineage>
        <taxon>Eukaryota</taxon>
        <taxon>Viridiplantae</taxon>
        <taxon>Streptophyta</taxon>
        <taxon>Embryophyta</taxon>
        <taxon>Tracheophyta</taxon>
        <taxon>Spermatophyta</taxon>
        <taxon>Magnoliopsida</taxon>
        <taxon>eudicotyledons</taxon>
        <taxon>Gunneridae</taxon>
        <taxon>Pentapetalae</taxon>
        <taxon>rosids</taxon>
        <taxon>fabids</taxon>
        <taxon>Rosales</taxon>
        <taxon>Rhamnaceae</taxon>
        <taxon>Paliureae</taxon>
        <taxon>Ziziphus</taxon>
    </lineage>
</organism>
<feature type="region of interest" description="Disordered" evidence="4">
    <location>
        <begin position="307"/>
        <end position="345"/>
    </location>
</feature>
<evidence type="ECO:0000256" key="2">
    <source>
        <dbReference type="ARBA" id="ARBA00022604"/>
    </source>
</evidence>
<feature type="coiled-coil region" evidence="3">
    <location>
        <begin position="652"/>
        <end position="679"/>
    </location>
</feature>
<keyword evidence="3" id="KW-0175">Coiled coil</keyword>
<dbReference type="EMBL" id="JAEACU010000003">
    <property type="protein sequence ID" value="KAH7537735.1"/>
    <property type="molecule type" value="Genomic_DNA"/>
</dbReference>
<dbReference type="CDD" id="cd20406">
    <property type="entry name" value="Tudor_Agenet_AtDUF_rpt2_4"/>
    <property type="match status" value="2"/>
</dbReference>
<dbReference type="InterPro" id="IPR008395">
    <property type="entry name" value="Agenet-like_dom"/>
</dbReference>
<evidence type="ECO:0000259" key="5">
    <source>
        <dbReference type="SMART" id="SM00743"/>
    </source>
</evidence>
<sequence length="749" mass="84471">MTPRPPSSTVRADRPPCSSSRSSSSSEKKRKRSSDSKAFIRYDHLVTCRDRKPLTEYVEVSYIRPLPPNGGPDEQEIELYDVVDAFHRDVWRTGVVVSVVGDKYYVEFKNPPDLLGLVRSQLRLHWDWIQGTWNRPQKQQKTTGSSLFNPGEAIEVNLDDELPCIAWTPAIFLGEIGPNYFLVQSENSKIEEEGPHKITVELHQIRPHPPQAERRFDVFEKMDAFDGLHWCVGVITKVLTGRRSIVNFMRGKRVKEFDQSELRPHLEWVNGRWDTKSMGHLYHVFLPQNVTYSPDFKSHYPHACSSTKTSTIATQNESPGTRMKNTEEETSFSNNGDSQKEQKIKEQEVGRLGKLPTVSHKYKGRQLMPKSEFLGTWTATLKSRVISPKSQSKNVECLATGSNSEALTVSHAEESSPLPNENDVGVSNEIQGKRKEDKLSIAIGQAAALGKQQNGARIIAVDCTADKVQLPMTALIEVSGDQLDRAAGVGNCRTDKSELTVGVSGSEEALRDGTALVSATDCLAEEAMLVVSNNKPLSMYINEICSIENANYSGDIEQNNGLSLPFAKTFSIWQQFESMEVFRKLPQNPHFQPLMKSKRLCREGLAIGNMFTFVFLVEMIAKLEIDAPAELVNDATEALVELEKMGFNVKALRGHLNELQLIQAKLRQLQDDSEEVKTKITYSTRKRTNVNEEVYELCKEMKKLVEKKARLITESVAISTELDMWQSVDADIMEDISRMKQNFLVLRRV</sequence>
<keyword evidence="1" id="KW-0813">Transport</keyword>
<evidence type="ECO:0000256" key="4">
    <source>
        <dbReference type="SAM" id="MobiDB-lite"/>
    </source>
</evidence>
<evidence type="ECO:0000313" key="6">
    <source>
        <dbReference type="EMBL" id="KAH7537735.1"/>
    </source>
</evidence>
<dbReference type="InterPro" id="IPR014002">
    <property type="entry name" value="Agenet_dom_plant"/>
</dbReference>
<protein>
    <recommendedName>
        <fullName evidence="5">Agenet domain-containing protein</fullName>
    </recommendedName>
</protein>
<feature type="domain" description="Agenet" evidence="5">
    <location>
        <begin position="214"/>
        <end position="270"/>
    </location>
</feature>
<feature type="compositionally biased region" description="Polar residues" evidence="4">
    <location>
        <begin position="307"/>
        <end position="319"/>
    </location>
</feature>
<dbReference type="SMART" id="SM00743">
    <property type="entry name" value="Agenet"/>
    <property type="match status" value="3"/>
</dbReference>
<feature type="domain" description="Agenet" evidence="5">
    <location>
        <begin position="146"/>
        <end position="213"/>
    </location>
</feature>
<evidence type="ECO:0000313" key="7">
    <source>
        <dbReference type="Proteomes" id="UP000813462"/>
    </source>
</evidence>
<evidence type="ECO:0000256" key="1">
    <source>
        <dbReference type="ARBA" id="ARBA00022448"/>
    </source>
</evidence>
<feature type="domain" description="Agenet" evidence="5">
    <location>
        <begin position="75"/>
        <end position="130"/>
    </location>
</feature>
<feature type="region of interest" description="Disordered" evidence="4">
    <location>
        <begin position="1"/>
        <end position="35"/>
    </location>
</feature>
<accession>A0A978VQB0</accession>
<comment type="caution">
    <text evidence="6">The sequence shown here is derived from an EMBL/GenBank/DDBJ whole genome shotgun (WGS) entry which is preliminary data.</text>
</comment>
<dbReference type="Pfam" id="PF05266">
    <property type="entry name" value="DUF724"/>
    <property type="match status" value="1"/>
</dbReference>
<dbReference type="InterPro" id="IPR007930">
    <property type="entry name" value="DUF724"/>
</dbReference>
<reference evidence="6" key="1">
    <citation type="journal article" date="2021" name="Front. Plant Sci.">
        <title>Chromosome-Scale Genome Assembly for Chinese Sour Jujube and Insights Into Its Genome Evolution and Domestication Signature.</title>
        <authorList>
            <person name="Shen L.-Y."/>
            <person name="Luo H."/>
            <person name="Wang X.-L."/>
            <person name="Wang X.-M."/>
            <person name="Qiu X.-J."/>
            <person name="Liu H."/>
            <person name="Zhou S.-S."/>
            <person name="Jia K.-H."/>
            <person name="Nie S."/>
            <person name="Bao Y.-T."/>
            <person name="Zhang R.-G."/>
            <person name="Yun Q.-Z."/>
            <person name="Chai Y.-H."/>
            <person name="Lu J.-Y."/>
            <person name="Li Y."/>
            <person name="Zhao S.-W."/>
            <person name="Mao J.-F."/>
            <person name="Jia S.-G."/>
            <person name="Mao Y.-M."/>
        </authorList>
    </citation>
    <scope>NUCLEOTIDE SEQUENCE</scope>
    <source>
        <strain evidence="6">AT0</strain>
        <tissue evidence="6">Leaf</tissue>
    </source>
</reference>
<dbReference type="PANTHER" id="PTHR31917">
    <property type="entry name" value="AGENET DOMAIN-CONTAINING PROTEIN-RELATED"/>
    <property type="match status" value="1"/>
</dbReference>
<gene>
    <name evidence="6" type="ORF">FEM48_Zijuj03G0124400</name>
</gene>
<name>A0A978VQB0_ZIZJJ</name>
<proteinExistence type="predicted"/>
<evidence type="ECO:0000256" key="3">
    <source>
        <dbReference type="SAM" id="Coils"/>
    </source>
</evidence>